<gene>
    <name evidence="1" type="ORF">GQ607_016175</name>
</gene>
<proteinExistence type="predicted"/>
<dbReference type="EMBL" id="WOWK01000154">
    <property type="protein sequence ID" value="KAF0316586.1"/>
    <property type="molecule type" value="Genomic_DNA"/>
</dbReference>
<accession>A0A8H3ZK68</accession>
<reference evidence="1 2" key="1">
    <citation type="submission" date="2019-12" db="EMBL/GenBank/DDBJ databases">
        <title>A genome sequence resource for the geographically widespread anthracnose pathogen Colletotrichum asianum.</title>
        <authorList>
            <person name="Meng Y."/>
        </authorList>
    </citation>
    <scope>NUCLEOTIDE SEQUENCE [LARGE SCALE GENOMIC DNA]</scope>
    <source>
        <strain evidence="1 2">ICMP 18580</strain>
    </source>
</reference>
<sequence>MRKCLKPNSNTSLHLLGRCPPYGTAGCTSPAKPGIHPYHL</sequence>
<keyword evidence="2" id="KW-1185">Reference proteome</keyword>
<comment type="caution">
    <text evidence="1">The sequence shown here is derived from an EMBL/GenBank/DDBJ whole genome shotgun (WGS) entry which is preliminary data.</text>
</comment>
<evidence type="ECO:0000313" key="2">
    <source>
        <dbReference type="Proteomes" id="UP000434172"/>
    </source>
</evidence>
<protein>
    <submittedName>
        <fullName evidence="1">Uncharacterized protein</fullName>
    </submittedName>
</protein>
<name>A0A8H3ZK68_9PEZI</name>
<evidence type="ECO:0000313" key="1">
    <source>
        <dbReference type="EMBL" id="KAF0316586.1"/>
    </source>
</evidence>
<dbReference type="AlphaFoldDB" id="A0A8H3ZK68"/>
<dbReference type="Proteomes" id="UP000434172">
    <property type="component" value="Unassembled WGS sequence"/>
</dbReference>
<organism evidence="1 2">
    <name type="scientific">Colletotrichum asianum</name>
    <dbReference type="NCBI Taxonomy" id="702518"/>
    <lineage>
        <taxon>Eukaryota</taxon>
        <taxon>Fungi</taxon>
        <taxon>Dikarya</taxon>
        <taxon>Ascomycota</taxon>
        <taxon>Pezizomycotina</taxon>
        <taxon>Sordariomycetes</taxon>
        <taxon>Hypocreomycetidae</taxon>
        <taxon>Glomerellales</taxon>
        <taxon>Glomerellaceae</taxon>
        <taxon>Colletotrichum</taxon>
        <taxon>Colletotrichum gloeosporioides species complex</taxon>
    </lineage>
</organism>